<sequence>MEQRWLQGVRSTGSRSCASPSATMVGLKPPEVPPTATMKFISAGMAGCIADLCTFPLDTTKVRLQTQAWARGSWLAAPLGLWPWPVRSPPTWSRDAAQHCPQCRHQLRGARHLRPHQGRAAAGTAHGRQRPVPLRGRLWRRVLCHSGGIAGGRGEDAVHERHPRAVQQRPELPPGPAHAGWPRRPLQGLS</sequence>
<evidence type="ECO:0000256" key="1">
    <source>
        <dbReference type="ARBA" id="ARBA00004141"/>
    </source>
</evidence>
<evidence type="ECO:0000256" key="3">
    <source>
        <dbReference type="ARBA" id="ARBA00022692"/>
    </source>
</evidence>
<reference evidence="6" key="2">
    <citation type="submission" date="2025-08" db="UniProtKB">
        <authorList>
            <consortium name="Ensembl"/>
        </authorList>
    </citation>
    <scope>IDENTIFICATION</scope>
</reference>
<accession>A0A8C3V270</accession>
<name>A0A8C3V270_CATUS</name>
<evidence type="ECO:0000256" key="2">
    <source>
        <dbReference type="ARBA" id="ARBA00006375"/>
    </source>
</evidence>
<protein>
    <submittedName>
        <fullName evidence="6">Uncharacterized protein</fullName>
    </submittedName>
</protein>
<reference evidence="6" key="3">
    <citation type="submission" date="2025-09" db="UniProtKB">
        <authorList>
            <consortium name="Ensembl"/>
        </authorList>
    </citation>
    <scope>IDENTIFICATION</scope>
</reference>
<dbReference type="Pfam" id="PF00153">
    <property type="entry name" value="Mito_carr"/>
    <property type="match status" value="1"/>
</dbReference>
<feature type="compositionally biased region" description="Polar residues" evidence="5">
    <location>
        <begin position="9"/>
        <end position="22"/>
    </location>
</feature>
<organism evidence="6 7">
    <name type="scientific">Catharus ustulatus</name>
    <name type="common">Russet-backed thrush</name>
    <name type="synonym">Hylocichla ustulatus</name>
    <dbReference type="NCBI Taxonomy" id="91951"/>
    <lineage>
        <taxon>Eukaryota</taxon>
        <taxon>Metazoa</taxon>
        <taxon>Chordata</taxon>
        <taxon>Craniata</taxon>
        <taxon>Vertebrata</taxon>
        <taxon>Euteleostomi</taxon>
        <taxon>Archelosauria</taxon>
        <taxon>Archosauria</taxon>
        <taxon>Dinosauria</taxon>
        <taxon>Saurischia</taxon>
        <taxon>Theropoda</taxon>
        <taxon>Coelurosauria</taxon>
        <taxon>Aves</taxon>
        <taxon>Neognathae</taxon>
        <taxon>Neoaves</taxon>
        <taxon>Telluraves</taxon>
        <taxon>Australaves</taxon>
        <taxon>Passeriformes</taxon>
        <taxon>Turdidae</taxon>
        <taxon>Catharus</taxon>
    </lineage>
</organism>
<dbReference type="GO" id="GO:0016020">
    <property type="term" value="C:membrane"/>
    <property type="evidence" value="ECO:0007669"/>
    <property type="project" value="UniProtKB-SubCell"/>
</dbReference>
<dbReference type="Ensembl" id="ENSCUST00005021564.1">
    <property type="protein sequence ID" value="ENSCUSP00005020803.1"/>
    <property type="gene ID" value="ENSCUSG00005013277.1"/>
</dbReference>
<comment type="subcellular location">
    <subcellularLocation>
        <location evidence="1">Membrane</location>
        <topology evidence="1">Multi-pass membrane protein</topology>
    </subcellularLocation>
</comment>
<feature type="region of interest" description="Disordered" evidence="5">
    <location>
        <begin position="1"/>
        <end position="30"/>
    </location>
</feature>
<keyword evidence="3" id="KW-0812">Transmembrane</keyword>
<dbReference type="SUPFAM" id="SSF103506">
    <property type="entry name" value="Mitochondrial carrier"/>
    <property type="match status" value="1"/>
</dbReference>
<keyword evidence="4" id="KW-0472">Membrane</keyword>
<evidence type="ECO:0000256" key="5">
    <source>
        <dbReference type="SAM" id="MobiDB-lite"/>
    </source>
</evidence>
<dbReference type="InterPro" id="IPR018108">
    <property type="entry name" value="MCP_transmembrane"/>
</dbReference>
<dbReference type="InterPro" id="IPR023395">
    <property type="entry name" value="MCP_dom_sf"/>
</dbReference>
<dbReference type="AlphaFoldDB" id="A0A8C3V270"/>
<evidence type="ECO:0000313" key="6">
    <source>
        <dbReference type="Ensembl" id="ENSCUSP00005020803.1"/>
    </source>
</evidence>
<comment type="similarity">
    <text evidence="2">Belongs to the mitochondrial carrier (TC 2.A.29) family.</text>
</comment>
<dbReference type="Proteomes" id="UP000694563">
    <property type="component" value="Chromosome Z"/>
</dbReference>
<dbReference type="Gene3D" id="1.50.40.10">
    <property type="entry name" value="Mitochondrial carrier domain"/>
    <property type="match status" value="1"/>
</dbReference>
<evidence type="ECO:0000313" key="7">
    <source>
        <dbReference type="Proteomes" id="UP000694563"/>
    </source>
</evidence>
<feature type="region of interest" description="Disordered" evidence="5">
    <location>
        <begin position="150"/>
        <end position="190"/>
    </location>
</feature>
<keyword evidence="7" id="KW-1185">Reference proteome</keyword>
<evidence type="ECO:0000256" key="4">
    <source>
        <dbReference type="ARBA" id="ARBA00023136"/>
    </source>
</evidence>
<proteinExistence type="inferred from homology"/>
<reference evidence="6" key="1">
    <citation type="submission" date="2020-10" db="EMBL/GenBank/DDBJ databases">
        <title>Catharus ustulatus (Swainson's thrush) genome, bCatUst1, primary haplotype v2.</title>
        <authorList>
            <person name="Delmore K."/>
            <person name="Vafadar M."/>
            <person name="Formenti G."/>
            <person name="Chow W."/>
            <person name="Pelan S."/>
            <person name="Howe K."/>
            <person name="Rhie A."/>
            <person name="Mountcastle J."/>
            <person name="Haase B."/>
            <person name="Fedrigo O."/>
            <person name="Jarvis E.D."/>
        </authorList>
    </citation>
    <scope>NUCLEOTIDE SEQUENCE [LARGE SCALE GENOMIC DNA]</scope>
</reference>